<reference evidence="4" key="1">
    <citation type="submission" date="2018-11" db="EMBL/GenBank/DDBJ databases">
        <authorList>
            <person name="Alioto T."/>
            <person name="Alioto T."/>
        </authorList>
    </citation>
    <scope>NUCLEOTIDE SEQUENCE</scope>
</reference>
<dbReference type="EMBL" id="UYJE01002278">
    <property type="protein sequence ID" value="VDI09302.1"/>
    <property type="molecule type" value="Genomic_DNA"/>
</dbReference>
<dbReference type="Proteomes" id="UP000596742">
    <property type="component" value="Unassembled WGS sequence"/>
</dbReference>
<dbReference type="PANTHER" id="PTHR24198">
    <property type="entry name" value="ANKYRIN REPEAT AND PROTEIN KINASE DOMAIN-CONTAINING PROTEIN"/>
    <property type="match status" value="1"/>
</dbReference>
<dbReference type="PROSITE" id="PS50088">
    <property type="entry name" value="ANK_REPEAT"/>
    <property type="match status" value="2"/>
</dbReference>
<gene>
    <name evidence="4" type="ORF">MGAL_10B018737</name>
</gene>
<organism evidence="4 5">
    <name type="scientific">Mytilus galloprovincialis</name>
    <name type="common">Mediterranean mussel</name>
    <dbReference type="NCBI Taxonomy" id="29158"/>
    <lineage>
        <taxon>Eukaryota</taxon>
        <taxon>Metazoa</taxon>
        <taxon>Spiralia</taxon>
        <taxon>Lophotrochozoa</taxon>
        <taxon>Mollusca</taxon>
        <taxon>Bivalvia</taxon>
        <taxon>Autobranchia</taxon>
        <taxon>Pteriomorphia</taxon>
        <taxon>Mytilida</taxon>
        <taxon>Mytiloidea</taxon>
        <taxon>Mytilidae</taxon>
        <taxon>Mytilinae</taxon>
        <taxon>Mytilus</taxon>
    </lineage>
</organism>
<dbReference type="PROSITE" id="PS50297">
    <property type="entry name" value="ANK_REP_REGION"/>
    <property type="match status" value="2"/>
</dbReference>
<evidence type="ECO:0000256" key="2">
    <source>
        <dbReference type="ARBA" id="ARBA00023043"/>
    </source>
</evidence>
<feature type="repeat" description="ANK" evidence="3">
    <location>
        <begin position="15"/>
        <end position="47"/>
    </location>
</feature>
<feature type="repeat" description="ANK" evidence="3">
    <location>
        <begin position="48"/>
        <end position="80"/>
    </location>
</feature>
<dbReference type="InterPro" id="IPR036770">
    <property type="entry name" value="Ankyrin_rpt-contain_sf"/>
</dbReference>
<sequence length="105" mass="11720">MLLKKTPKIDLCDIGGSSPLKQASQNGHTDIVKLLLDMNPDVDLCDKSGCCPLQMASTNGHLEIVRMLLKKTPEIDLCDIVDQSTQTSKSKWTYRYSKTTARYES</sequence>
<evidence type="ECO:0000313" key="5">
    <source>
        <dbReference type="Proteomes" id="UP000596742"/>
    </source>
</evidence>
<evidence type="ECO:0000256" key="1">
    <source>
        <dbReference type="ARBA" id="ARBA00022737"/>
    </source>
</evidence>
<keyword evidence="2 3" id="KW-0040">ANK repeat</keyword>
<dbReference type="SUPFAM" id="SSF48403">
    <property type="entry name" value="Ankyrin repeat"/>
    <property type="match status" value="1"/>
</dbReference>
<dbReference type="PANTHER" id="PTHR24198:SF165">
    <property type="entry name" value="ANKYRIN REPEAT-CONTAINING PROTEIN-RELATED"/>
    <property type="match status" value="1"/>
</dbReference>
<keyword evidence="1" id="KW-0677">Repeat</keyword>
<evidence type="ECO:0000313" key="4">
    <source>
        <dbReference type="EMBL" id="VDI09302.1"/>
    </source>
</evidence>
<accession>A0A8B6CUC1</accession>
<dbReference type="SMART" id="SM00248">
    <property type="entry name" value="ANK"/>
    <property type="match status" value="2"/>
</dbReference>
<protein>
    <submittedName>
        <fullName evidence="4">Uncharacterized protein</fullName>
    </submittedName>
</protein>
<proteinExistence type="predicted"/>
<dbReference type="OrthoDB" id="67310at2759"/>
<name>A0A8B6CUC1_MYTGA</name>
<comment type="caution">
    <text evidence="4">The sequence shown here is derived from an EMBL/GenBank/DDBJ whole genome shotgun (WGS) entry which is preliminary data.</text>
</comment>
<dbReference type="Gene3D" id="1.25.40.20">
    <property type="entry name" value="Ankyrin repeat-containing domain"/>
    <property type="match status" value="1"/>
</dbReference>
<keyword evidence="5" id="KW-1185">Reference proteome</keyword>
<dbReference type="AlphaFoldDB" id="A0A8B6CUC1"/>
<dbReference type="Pfam" id="PF12796">
    <property type="entry name" value="Ank_2"/>
    <property type="match status" value="1"/>
</dbReference>
<evidence type="ECO:0000256" key="3">
    <source>
        <dbReference type="PROSITE-ProRule" id="PRU00023"/>
    </source>
</evidence>
<dbReference type="InterPro" id="IPR002110">
    <property type="entry name" value="Ankyrin_rpt"/>
</dbReference>